<dbReference type="InterPro" id="IPR009288">
    <property type="entry name" value="AIG2-like_dom"/>
</dbReference>
<dbReference type="AlphaFoldDB" id="A0A6N9TJY1"/>
<accession>A0A6N9TJY1</accession>
<feature type="compositionally biased region" description="Basic and acidic residues" evidence="1">
    <location>
        <begin position="23"/>
        <end position="32"/>
    </location>
</feature>
<comment type="caution">
    <text evidence="3">The sequence shown here is derived from an EMBL/GenBank/DDBJ whole genome shotgun (WGS) entry which is preliminary data.</text>
</comment>
<proteinExistence type="predicted"/>
<feature type="region of interest" description="Disordered" evidence="1">
    <location>
        <begin position="1"/>
        <end position="34"/>
    </location>
</feature>
<keyword evidence="4" id="KW-1185">Reference proteome</keyword>
<keyword evidence="3" id="KW-0808">Transferase</keyword>
<dbReference type="Gene3D" id="3.10.490.10">
    <property type="entry name" value="Gamma-glutamyl cyclotransferase-like"/>
    <property type="match status" value="2"/>
</dbReference>
<feature type="domain" description="Gamma-glutamylcyclotransferase AIG2-like" evidence="2">
    <location>
        <begin position="155"/>
        <end position="227"/>
    </location>
</feature>
<evidence type="ECO:0000313" key="4">
    <source>
        <dbReference type="Proteomes" id="UP000469346"/>
    </source>
</evidence>
<organism evidence="3 4">
    <name type="scientific">Dissulfurirhabdus thermomarina</name>
    <dbReference type="NCBI Taxonomy" id="1765737"/>
    <lineage>
        <taxon>Bacteria</taxon>
        <taxon>Deltaproteobacteria</taxon>
        <taxon>Dissulfurirhabdaceae</taxon>
        <taxon>Dissulfurirhabdus</taxon>
    </lineage>
</organism>
<dbReference type="EMBL" id="JAAGRR010000008">
    <property type="protein sequence ID" value="NDY41555.1"/>
    <property type="molecule type" value="Genomic_DNA"/>
</dbReference>
<gene>
    <name evidence="3" type="ORF">G3N55_01645</name>
</gene>
<feature type="compositionally biased region" description="Polar residues" evidence="1">
    <location>
        <begin position="1"/>
        <end position="14"/>
    </location>
</feature>
<evidence type="ECO:0000313" key="3">
    <source>
        <dbReference type="EMBL" id="NDY41555.1"/>
    </source>
</evidence>
<evidence type="ECO:0000256" key="1">
    <source>
        <dbReference type="SAM" id="MobiDB-lite"/>
    </source>
</evidence>
<reference evidence="3 4" key="1">
    <citation type="submission" date="2020-02" db="EMBL/GenBank/DDBJ databases">
        <title>Comparative genomics of sulfur disproportionating microorganisms.</title>
        <authorList>
            <person name="Ward L.M."/>
            <person name="Bertran E."/>
            <person name="Johnston D.T."/>
        </authorList>
    </citation>
    <scope>NUCLEOTIDE SEQUENCE [LARGE SCALE GENOMIC DNA]</scope>
    <source>
        <strain evidence="3 4">DSM 100025</strain>
    </source>
</reference>
<dbReference type="CDD" id="cd06661">
    <property type="entry name" value="GGCT_like"/>
    <property type="match status" value="1"/>
</dbReference>
<dbReference type="RefSeq" id="WP_163297710.1">
    <property type="nucleotide sequence ID" value="NZ_JAAGRR010000008.1"/>
</dbReference>
<dbReference type="Proteomes" id="UP000469346">
    <property type="component" value="Unassembled WGS sequence"/>
</dbReference>
<feature type="compositionally biased region" description="Gly residues" evidence="1">
    <location>
        <begin position="130"/>
        <end position="139"/>
    </location>
</feature>
<feature type="domain" description="Gamma-glutamylcyclotransferase AIG2-like" evidence="2">
    <location>
        <begin position="42"/>
        <end position="95"/>
    </location>
</feature>
<dbReference type="SUPFAM" id="SSF110857">
    <property type="entry name" value="Gamma-glutamyl cyclotransferase-like"/>
    <property type="match status" value="2"/>
</dbReference>
<dbReference type="GO" id="GO:0016740">
    <property type="term" value="F:transferase activity"/>
    <property type="evidence" value="ECO:0007669"/>
    <property type="project" value="UniProtKB-KW"/>
</dbReference>
<protein>
    <submittedName>
        <fullName evidence="3">Gamma-glutamylcyclotransferase</fullName>
    </submittedName>
</protein>
<dbReference type="InterPro" id="IPR013024">
    <property type="entry name" value="GGCT-like"/>
</dbReference>
<feature type="region of interest" description="Disordered" evidence="1">
    <location>
        <begin position="115"/>
        <end position="142"/>
    </location>
</feature>
<sequence length="229" mass="25066">MNPNDNSAGESNWTCRRHARRARATDGERQPPKENTTGLLRLFVYGTLKRGYWNHERFCRGVLSVEEAVVRGRLYELPSGIPVLEVPEADVLAHGTADPLADVATQARLAAEFAARAAHPEPRETNPQDGGFGRAGGTPEGREPWMASVNGAPGGRWGPVYGELLTFDDPETRLPAIDHLEGFLPGGPRLYRRVLVPVKLDGAAFPAWLYAGQPARSDRLLLPFGSWPP</sequence>
<name>A0A6N9TJY1_DISTH</name>
<evidence type="ECO:0000259" key="2">
    <source>
        <dbReference type="Pfam" id="PF06094"/>
    </source>
</evidence>
<dbReference type="InterPro" id="IPR036568">
    <property type="entry name" value="GGCT-like_sf"/>
</dbReference>
<dbReference type="Pfam" id="PF06094">
    <property type="entry name" value="GGACT"/>
    <property type="match status" value="2"/>
</dbReference>